<protein>
    <submittedName>
        <fullName evidence="4">Nitroreductase family protein</fullName>
    </submittedName>
</protein>
<evidence type="ECO:0000256" key="2">
    <source>
        <dbReference type="ARBA" id="ARBA00023002"/>
    </source>
</evidence>
<dbReference type="InterPro" id="IPR029479">
    <property type="entry name" value="Nitroreductase"/>
</dbReference>
<dbReference type="EMBL" id="JBHTBD010000001">
    <property type="protein sequence ID" value="MFC7294139.1"/>
    <property type="molecule type" value="Genomic_DNA"/>
</dbReference>
<name>A0ABW2ISZ4_9GAMM</name>
<dbReference type="PANTHER" id="PTHR43673:SF10">
    <property type="entry name" value="NADH DEHYDROGENASE_NAD(P)H NITROREDUCTASE XCC3605-RELATED"/>
    <property type="match status" value="1"/>
</dbReference>
<evidence type="ECO:0000313" key="5">
    <source>
        <dbReference type="Proteomes" id="UP001596506"/>
    </source>
</evidence>
<dbReference type="Gene3D" id="3.40.109.10">
    <property type="entry name" value="NADH Oxidase"/>
    <property type="match status" value="1"/>
</dbReference>
<evidence type="ECO:0000256" key="1">
    <source>
        <dbReference type="ARBA" id="ARBA00007118"/>
    </source>
</evidence>
<feature type="domain" description="Nitroreductase" evidence="3">
    <location>
        <begin position="25"/>
        <end position="227"/>
    </location>
</feature>
<comment type="similarity">
    <text evidence="1">Belongs to the nitroreductase family.</text>
</comment>
<gene>
    <name evidence="4" type="ORF">ACFQQA_05325</name>
</gene>
<sequence length="250" mass="28063">MNAKSGHLPLPALPEIDVEEFRKVVRSRRSVRRFTDEPIPDAVLADCLELATLAPNSSNLQPWEFYVVRTPELRARLAEACLGQNAATTAPVLIAIVARPDTWRKHARLALEDWPKDEKLPSIVEKYYKKIAPIHYNQGPCGLLGVAKKTAGLALGLARPVPRGPYSVNEMKVWATKSTALAAENLILALRAHGFDSCPMEGFDECRVRRLLKLPRKGLVTMVLAAGRRAENGVYNRQYRFDRKNLIRYL</sequence>
<comment type="caution">
    <text evidence="4">The sequence shown here is derived from an EMBL/GenBank/DDBJ whole genome shotgun (WGS) entry which is preliminary data.</text>
</comment>
<proteinExistence type="inferred from homology"/>
<organism evidence="4 5">
    <name type="scientific">Marinobacter aromaticivorans</name>
    <dbReference type="NCBI Taxonomy" id="1494078"/>
    <lineage>
        <taxon>Bacteria</taxon>
        <taxon>Pseudomonadati</taxon>
        <taxon>Pseudomonadota</taxon>
        <taxon>Gammaproteobacteria</taxon>
        <taxon>Pseudomonadales</taxon>
        <taxon>Marinobacteraceae</taxon>
        <taxon>Marinobacter</taxon>
    </lineage>
</organism>
<keyword evidence="5" id="KW-1185">Reference proteome</keyword>
<dbReference type="RefSeq" id="WP_100687909.1">
    <property type="nucleotide sequence ID" value="NZ_JBHTBD010000001.1"/>
</dbReference>
<evidence type="ECO:0000259" key="3">
    <source>
        <dbReference type="Pfam" id="PF00881"/>
    </source>
</evidence>
<dbReference type="SUPFAM" id="SSF55469">
    <property type="entry name" value="FMN-dependent nitroreductase-like"/>
    <property type="match status" value="1"/>
</dbReference>
<evidence type="ECO:0000313" key="4">
    <source>
        <dbReference type="EMBL" id="MFC7294139.1"/>
    </source>
</evidence>
<dbReference type="InterPro" id="IPR000415">
    <property type="entry name" value="Nitroreductase-like"/>
</dbReference>
<dbReference type="Proteomes" id="UP001596506">
    <property type="component" value="Unassembled WGS sequence"/>
</dbReference>
<keyword evidence="2" id="KW-0560">Oxidoreductase</keyword>
<reference evidence="5" key="1">
    <citation type="journal article" date="2019" name="Int. J. Syst. Evol. Microbiol.">
        <title>The Global Catalogue of Microorganisms (GCM) 10K type strain sequencing project: providing services to taxonomists for standard genome sequencing and annotation.</title>
        <authorList>
            <consortium name="The Broad Institute Genomics Platform"/>
            <consortium name="The Broad Institute Genome Sequencing Center for Infectious Disease"/>
            <person name="Wu L."/>
            <person name="Ma J."/>
        </authorList>
    </citation>
    <scope>NUCLEOTIDE SEQUENCE [LARGE SCALE GENOMIC DNA]</scope>
    <source>
        <strain evidence="5">CCUG 60559</strain>
    </source>
</reference>
<dbReference type="PANTHER" id="PTHR43673">
    <property type="entry name" value="NAD(P)H NITROREDUCTASE YDGI-RELATED"/>
    <property type="match status" value="1"/>
</dbReference>
<accession>A0ABW2ISZ4</accession>
<dbReference type="Pfam" id="PF00881">
    <property type="entry name" value="Nitroreductase"/>
    <property type="match status" value="1"/>
</dbReference>